<organism evidence="2 3">
    <name type="scientific">Basidiobolus meristosporus CBS 931.73</name>
    <dbReference type="NCBI Taxonomy" id="1314790"/>
    <lineage>
        <taxon>Eukaryota</taxon>
        <taxon>Fungi</taxon>
        <taxon>Fungi incertae sedis</taxon>
        <taxon>Zoopagomycota</taxon>
        <taxon>Entomophthoromycotina</taxon>
        <taxon>Basidiobolomycetes</taxon>
        <taxon>Basidiobolales</taxon>
        <taxon>Basidiobolaceae</taxon>
        <taxon>Basidiobolus</taxon>
    </lineage>
</organism>
<evidence type="ECO:0000313" key="3">
    <source>
        <dbReference type="Proteomes" id="UP000193498"/>
    </source>
</evidence>
<dbReference type="OrthoDB" id="10052172at2759"/>
<dbReference type="EMBL" id="MCFE01000179">
    <property type="protein sequence ID" value="ORX95347.1"/>
    <property type="molecule type" value="Genomic_DNA"/>
</dbReference>
<sequence>MPEQYREGDHVEYHPIGTAPQLSTGTIKKVITHPEVVGDNPVEVKAGENQPRYLIENDNTHKETAYKLESITQKIN</sequence>
<protein>
    <recommendedName>
        <fullName evidence="1">Hypervirulence associated protein TUDOR domain-containing protein</fullName>
    </recommendedName>
</protein>
<feature type="domain" description="Hypervirulence associated protein TUDOR" evidence="1">
    <location>
        <begin position="8"/>
        <end position="69"/>
    </location>
</feature>
<dbReference type="Proteomes" id="UP000193498">
    <property type="component" value="Unassembled WGS sequence"/>
</dbReference>
<gene>
    <name evidence="2" type="ORF">K493DRAFT_219436</name>
</gene>
<dbReference type="InterPro" id="IPR021331">
    <property type="entry name" value="Hva1_TUDOR"/>
</dbReference>
<evidence type="ECO:0000313" key="2">
    <source>
        <dbReference type="EMBL" id="ORX95347.1"/>
    </source>
</evidence>
<proteinExistence type="predicted"/>
<dbReference type="AlphaFoldDB" id="A0A1Y1YBI3"/>
<dbReference type="Pfam" id="PF11160">
    <property type="entry name" value="Hva1_TUDOR"/>
    <property type="match status" value="1"/>
</dbReference>
<comment type="caution">
    <text evidence="2">The sequence shown here is derived from an EMBL/GenBank/DDBJ whole genome shotgun (WGS) entry which is preliminary data.</text>
</comment>
<accession>A0A1Y1YBI3</accession>
<dbReference type="InParanoid" id="A0A1Y1YBI3"/>
<name>A0A1Y1YBI3_9FUNG</name>
<reference evidence="2 3" key="1">
    <citation type="submission" date="2016-07" db="EMBL/GenBank/DDBJ databases">
        <title>Pervasive Adenine N6-methylation of Active Genes in Fungi.</title>
        <authorList>
            <consortium name="DOE Joint Genome Institute"/>
            <person name="Mondo S.J."/>
            <person name="Dannebaum R.O."/>
            <person name="Kuo R.C."/>
            <person name="Labutti K."/>
            <person name="Haridas S."/>
            <person name="Kuo A."/>
            <person name="Salamov A."/>
            <person name="Ahrendt S.R."/>
            <person name="Lipzen A."/>
            <person name="Sullivan W."/>
            <person name="Andreopoulos W.B."/>
            <person name="Clum A."/>
            <person name="Lindquist E."/>
            <person name="Daum C."/>
            <person name="Ramamoorthy G.K."/>
            <person name="Gryganskyi A."/>
            <person name="Culley D."/>
            <person name="Magnuson J.K."/>
            <person name="James T.Y."/>
            <person name="O'Malley M.A."/>
            <person name="Stajich J.E."/>
            <person name="Spatafora J.W."/>
            <person name="Visel A."/>
            <person name="Grigoriev I.V."/>
        </authorList>
    </citation>
    <scope>NUCLEOTIDE SEQUENCE [LARGE SCALE GENOMIC DNA]</scope>
    <source>
        <strain evidence="2 3">CBS 931.73</strain>
    </source>
</reference>
<keyword evidence="3" id="KW-1185">Reference proteome</keyword>
<evidence type="ECO:0000259" key="1">
    <source>
        <dbReference type="Pfam" id="PF11160"/>
    </source>
</evidence>